<dbReference type="EMBL" id="JELW01000040">
    <property type="protein sequence ID" value="EXU97160.1"/>
    <property type="molecule type" value="Genomic_DNA"/>
</dbReference>
<dbReference type="PRINTS" id="PR00723">
    <property type="entry name" value="SUBTILISIN"/>
</dbReference>
<dbReference type="InterPro" id="IPR036852">
    <property type="entry name" value="Peptidase_S8/S53_dom_sf"/>
</dbReference>
<evidence type="ECO:0000256" key="2">
    <source>
        <dbReference type="ARBA" id="ARBA00022670"/>
    </source>
</evidence>
<dbReference type="InterPro" id="IPR022398">
    <property type="entry name" value="Peptidase_S8_His-AS"/>
</dbReference>
<dbReference type="PROSITE" id="PS00137">
    <property type="entry name" value="SUBTILASE_HIS"/>
    <property type="match status" value="1"/>
</dbReference>
<dbReference type="CDD" id="cd04077">
    <property type="entry name" value="Peptidases_S8_PCSK9_ProteinaseK_like"/>
    <property type="match status" value="1"/>
</dbReference>
<accession>A0A014PL60</accession>
<name>A0A014PL60_9HYPO</name>
<evidence type="ECO:0000256" key="3">
    <source>
        <dbReference type="ARBA" id="ARBA00022801"/>
    </source>
</evidence>
<dbReference type="Gene3D" id="3.30.70.80">
    <property type="entry name" value="Peptidase S8 propeptide/proteinase inhibitor I9"/>
    <property type="match status" value="1"/>
</dbReference>
<dbReference type="SUPFAM" id="SSF54897">
    <property type="entry name" value="Protease propeptides/inhibitors"/>
    <property type="match status" value="1"/>
</dbReference>
<dbReference type="SUPFAM" id="SSF52743">
    <property type="entry name" value="Subtilisin-like"/>
    <property type="match status" value="1"/>
</dbReference>
<organism evidence="9 10">
    <name type="scientific">Metarhizium robertsii</name>
    <dbReference type="NCBI Taxonomy" id="568076"/>
    <lineage>
        <taxon>Eukaryota</taxon>
        <taxon>Fungi</taxon>
        <taxon>Dikarya</taxon>
        <taxon>Ascomycota</taxon>
        <taxon>Pezizomycotina</taxon>
        <taxon>Sordariomycetes</taxon>
        <taxon>Hypocreomycetidae</taxon>
        <taxon>Hypocreales</taxon>
        <taxon>Clavicipitaceae</taxon>
        <taxon>Metarhizium</taxon>
    </lineage>
</organism>
<dbReference type="PROSITE" id="PS00138">
    <property type="entry name" value="SUBTILASE_SER"/>
    <property type="match status" value="1"/>
</dbReference>
<feature type="chain" id="PRO_5012384463" evidence="7">
    <location>
        <begin position="16"/>
        <end position="695"/>
    </location>
</feature>
<evidence type="ECO:0000256" key="7">
    <source>
        <dbReference type="SAM" id="SignalP"/>
    </source>
</evidence>
<dbReference type="HOGENOM" id="CLU_407140_0_0_1"/>
<dbReference type="InterPro" id="IPR015500">
    <property type="entry name" value="Peptidase_S8_subtilisin-rel"/>
</dbReference>
<evidence type="ECO:0000256" key="6">
    <source>
        <dbReference type="RuleBase" id="RU003355"/>
    </source>
</evidence>
<evidence type="ECO:0000313" key="9">
    <source>
        <dbReference type="EMBL" id="EXU97160.1"/>
    </source>
</evidence>
<dbReference type="eggNOG" id="KOG1153">
    <property type="taxonomic scope" value="Eukaryota"/>
</dbReference>
<dbReference type="InterPro" id="IPR023828">
    <property type="entry name" value="Peptidase_S8_Ser-AS"/>
</dbReference>
<dbReference type="AlphaFoldDB" id="A0A014PL60"/>
<feature type="active site" description="Charge relay system" evidence="5">
    <location>
        <position position="340"/>
    </location>
</feature>
<reference evidence="9 10" key="1">
    <citation type="submission" date="2014-02" db="EMBL/GenBank/DDBJ databases">
        <title>The genome sequence of the entomopathogenic fungus Metarhizium robertsii ARSEF 2575.</title>
        <authorList>
            <person name="Giuliano Garisto Donzelli B."/>
            <person name="Roe B.A."/>
            <person name="Macmil S.L."/>
            <person name="Krasnoff S.B."/>
            <person name="Gibson D.M."/>
        </authorList>
    </citation>
    <scope>NUCLEOTIDE SEQUENCE [LARGE SCALE GENOMIC DNA]</scope>
    <source>
        <strain evidence="9 10">ARSEF 2575</strain>
    </source>
</reference>
<proteinExistence type="inferred from homology"/>
<dbReference type="PROSITE" id="PS51892">
    <property type="entry name" value="SUBTILASE"/>
    <property type="match status" value="1"/>
</dbReference>
<gene>
    <name evidence="9" type="ORF">X797_009778</name>
</gene>
<feature type="domain" description="Peptidase S8/S53" evidence="8">
    <location>
        <begin position="141"/>
        <end position="357"/>
    </location>
</feature>
<evidence type="ECO:0000256" key="1">
    <source>
        <dbReference type="ARBA" id="ARBA00011073"/>
    </source>
</evidence>
<dbReference type="Pfam" id="PF00082">
    <property type="entry name" value="Peptidase_S8"/>
    <property type="match status" value="1"/>
</dbReference>
<dbReference type="GO" id="GO:0005576">
    <property type="term" value="C:extracellular region"/>
    <property type="evidence" value="ECO:0007669"/>
    <property type="project" value="UniProtKB-ARBA"/>
</dbReference>
<keyword evidence="7" id="KW-0732">Signal</keyword>
<dbReference type="InterPro" id="IPR037045">
    <property type="entry name" value="S8pro/Inhibitor_I9_sf"/>
</dbReference>
<feature type="active site" description="Charge relay system" evidence="5">
    <location>
        <position position="175"/>
    </location>
</feature>
<evidence type="ECO:0000259" key="8">
    <source>
        <dbReference type="Pfam" id="PF00082"/>
    </source>
</evidence>
<dbReference type="Gene3D" id="3.40.50.200">
    <property type="entry name" value="Peptidase S8/S53 domain"/>
    <property type="match status" value="1"/>
</dbReference>
<dbReference type="OrthoDB" id="206201at2759"/>
<comment type="similarity">
    <text evidence="1 5 6">Belongs to the peptidase S8 family.</text>
</comment>
<dbReference type="FunFam" id="3.40.50.200:FF:000014">
    <property type="entry name" value="Proteinase K"/>
    <property type="match status" value="1"/>
</dbReference>
<dbReference type="PROSITE" id="PS00136">
    <property type="entry name" value="SUBTILASE_ASP"/>
    <property type="match status" value="1"/>
</dbReference>
<comment type="caution">
    <text evidence="9">The sequence shown here is derived from an EMBL/GenBank/DDBJ whole genome shotgun (WGS) entry which is preliminary data.</text>
</comment>
<sequence>MHALAYFAILPLALGAVLPADSYTTTPRPGKLVPGRYTVKFKDGTPVSVRDNILSQLDNANEHVDYNDIFVGFTKSMSETEVDLVRNDPNVEYVEQDRDVYGFGIIEQPKASWNLGRIANRKRGIDKYVYDETAGEGTCAYVIDTGVDDTHPDFGGRAKQIKSFVPGETTDGHGHGTHVAGILGSTTYGVAKQTRIFGVKVLDNNNQGYESRIIQGIDFVVNDQKKRRCPKGIVVNLSTGAAKSKIFNAAAAALVKTGVFFGAAAGNFNDDASNYSPGSDPSVCVVGGTDKDDKPFFIKGRGGQPDFATNFGARVDIFAPGQDIVSTRTGGGELTMSGTSQACPHVVGIAAYLASLEGITGTKPLCDRIRKLSTKNAIINQHPNTPNRLAFNGATLSSNRKPLCTEIKQLEFGIALSDDMFAGTNDEIGAILEGPAGKAEFSIVTDASRGFNTRVPVDMKASFGSDTIKIDGINSISLTAKGPWISLLTNDKWKVKDVTLHAKCAEPGLEVADEKYISLNAWYQHPDASWLPFTGHSKQIVAKLGVSRADWTMKPPCVEVKDITYWFQLGDKWLGGADGILSFKLGDGKRITIGENLDAGFFKSGTMDLKDIYGRDTMDLRDIKKLQIFDNVGYKGKTDEWFLQGIGFGATCVDGGQKVKLSKFGNEDEWLGDDHHYEDLVYARDIIPSDWVKAV</sequence>
<evidence type="ECO:0000313" key="10">
    <source>
        <dbReference type="Proteomes" id="UP000030151"/>
    </source>
</evidence>
<dbReference type="PANTHER" id="PTHR43806">
    <property type="entry name" value="PEPTIDASE S8"/>
    <property type="match status" value="1"/>
</dbReference>
<dbReference type="GO" id="GO:0004252">
    <property type="term" value="F:serine-type endopeptidase activity"/>
    <property type="evidence" value="ECO:0007669"/>
    <property type="project" value="UniProtKB-UniRule"/>
</dbReference>
<dbReference type="InterPro" id="IPR023827">
    <property type="entry name" value="Peptidase_S8_Asp-AS"/>
</dbReference>
<evidence type="ECO:0000256" key="5">
    <source>
        <dbReference type="PROSITE-ProRule" id="PRU01240"/>
    </source>
</evidence>
<protein>
    <submittedName>
        <fullName evidence="9">Peptidase S8 family protein</fullName>
    </submittedName>
</protein>
<dbReference type="PANTHER" id="PTHR43806:SF58">
    <property type="entry name" value="ALKALINE PROTEASE 1-RELATED"/>
    <property type="match status" value="1"/>
</dbReference>
<feature type="signal peptide" evidence="7">
    <location>
        <begin position="1"/>
        <end position="15"/>
    </location>
</feature>
<dbReference type="InterPro" id="IPR034193">
    <property type="entry name" value="PCSK9_ProteinaseK-like"/>
</dbReference>
<keyword evidence="2 5" id="KW-0645">Protease</keyword>
<dbReference type="GO" id="GO:0006508">
    <property type="term" value="P:proteolysis"/>
    <property type="evidence" value="ECO:0007669"/>
    <property type="project" value="UniProtKB-KW"/>
</dbReference>
<dbReference type="InterPro" id="IPR000209">
    <property type="entry name" value="Peptidase_S8/S53_dom"/>
</dbReference>
<dbReference type="InterPro" id="IPR050131">
    <property type="entry name" value="Peptidase_S8_subtilisin-like"/>
</dbReference>
<dbReference type="Proteomes" id="UP000030151">
    <property type="component" value="Unassembled WGS sequence"/>
</dbReference>
<keyword evidence="4 5" id="KW-0720">Serine protease</keyword>
<keyword evidence="3 5" id="KW-0378">Hydrolase</keyword>
<feature type="active site" description="Charge relay system" evidence="5">
    <location>
        <position position="144"/>
    </location>
</feature>
<evidence type="ECO:0000256" key="4">
    <source>
        <dbReference type="ARBA" id="ARBA00022825"/>
    </source>
</evidence>